<dbReference type="InterPro" id="IPR058512">
    <property type="entry name" value="DUF8199"/>
</dbReference>
<sequence length="132" mass="14904">MNAMISKIVSITLALLVLFSTLSFTVGAHYCGNILVDKAILAQAETCDMHQQMPSEEKSECCDDEFELIKGQDELQLSKAEFDLNIPLELVAFSFIHFLSPETYTTSIKDFPVYTSPQYSLDFQVLHQVFLI</sequence>
<accession>A0A6B3R4F6</accession>
<name>A0A6B3R4F6_9FLAO</name>
<reference evidence="1 2" key="1">
    <citation type="submission" date="2020-02" db="EMBL/GenBank/DDBJ databases">
        <title>Flavobacteriaceae Psychroflexus bacterium YR1-1, complete genome.</title>
        <authorList>
            <person name="Li Y."/>
            <person name="Wu S."/>
        </authorList>
    </citation>
    <scope>NUCLEOTIDE SEQUENCE [LARGE SCALE GENOMIC DNA]</scope>
    <source>
        <strain evidence="1 2">YR1-1</strain>
    </source>
</reference>
<dbReference type="InterPro" id="IPR058060">
    <property type="entry name" value="HYC_CC_PP"/>
</dbReference>
<dbReference type="AlphaFoldDB" id="A0A6B3R4F6"/>
<dbReference type="NCBIfam" id="NF047658">
    <property type="entry name" value="HYC_CC_PP"/>
    <property type="match status" value="1"/>
</dbReference>
<proteinExistence type="predicted"/>
<evidence type="ECO:0000313" key="2">
    <source>
        <dbReference type="Proteomes" id="UP000478505"/>
    </source>
</evidence>
<evidence type="ECO:0000313" key="1">
    <source>
        <dbReference type="EMBL" id="NEV94430.1"/>
    </source>
</evidence>
<dbReference type="EMBL" id="JAAIKD010000005">
    <property type="protein sequence ID" value="NEV94430.1"/>
    <property type="molecule type" value="Genomic_DNA"/>
</dbReference>
<organism evidence="1 2">
    <name type="scientific">Psychroflexus aurantiacus</name>
    <dbReference type="NCBI Taxonomy" id="2709310"/>
    <lineage>
        <taxon>Bacteria</taxon>
        <taxon>Pseudomonadati</taxon>
        <taxon>Bacteroidota</taxon>
        <taxon>Flavobacteriia</taxon>
        <taxon>Flavobacteriales</taxon>
        <taxon>Flavobacteriaceae</taxon>
        <taxon>Psychroflexus</taxon>
    </lineage>
</organism>
<dbReference type="Pfam" id="PF26622">
    <property type="entry name" value="DUF8199"/>
    <property type="match status" value="1"/>
</dbReference>
<comment type="caution">
    <text evidence="1">The sequence shown here is derived from an EMBL/GenBank/DDBJ whole genome shotgun (WGS) entry which is preliminary data.</text>
</comment>
<dbReference type="Proteomes" id="UP000478505">
    <property type="component" value="Unassembled WGS sequence"/>
</dbReference>
<gene>
    <name evidence="1" type="ORF">G3567_09780</name>
</gene>
<evidence type="ECO:0008006" key="3">
    <source>
        <dbReference type="Google" id="ProtNLM"/>
    </source>
</evidence>
<keyword evidence="2" id="KW-1185">Reference proteome</keyword>
<protein>
    <recommendedName>
        <fullName evidence="3">Secreted protein</fullName>
    </recommendedName>
</protein>